<proteinExistence type="inferred from homology"/>
<keyword evidence="8" id="KW-1185">Reference proteome</keyword>
<accession>A0A226EPN7</accession>
<comment type="caution">
    <text evidence="7">The sequence shown here is derived from an EMBL/GenBank/DDBJ whole genome shotgun (WGS) entry which is preliminary data.</text>
</comment>
<sequence length="535" mass="61288">MAFGGMWDEKVSESNSGDAVKTPLLANVKGQPIDYDNRSKFPEPGRAIICPVFVSSSCTSQYISNSRDSHLLNCGGTSNGHTQVKEECCKMAASSEDARFAVVVPEDLEKGDLMAATSLLQQKANDVRAQRVNWQSYLQCQMISQEDYNFIVAFDGANGKAKDQLLEEQRMQCAKTFLNLMGHVSKDQTIYYILVLVDEMLIEDKGRAEIFKEYARKKKESVWAPFLNMLNRQDGFITNMTSRILAKMACWSRDLMDGSDLHFYLTWLKDQLRIPENEYIQSVARCLQMMLRIDEYRFAFINVDGISTLVSVLSGRHNFQIQYQLCFCLWVLTFNSALAEKMNKYTVIPILADILSDSVKEKVTRIVVAVFRNLIEKPEDEQICKEHCIAMVQSKVLKHLEILQQRKFDDEDIQGDITFLSDKLMASIVDLSSFDEYSTEIKSGRLEWSPVHKSEKFWRENASRLTEKNYELLKILIRVIEQLGGKQVVMTLLAHQDTNVRYEALLSVQKLMVHNWEYLGKKLEQETKVPAKASA</sequence>
<protein>
    <submittedName>
        <fullName evidence="7">V-type proton ATPase subunit H</fullName>
    </submittedName>
</protein>
<dbReference type="GO" id="GO:0046961">
    <property type="term" value="F:proton-transporting ATPase activity, rotational mechanism"/>
    <property type="evidence" value="ECO:0007669"/>
    <property type="project" value="InterPro"/>
</dbReference>
<dbReference type="Pfam" id="PF11698">
    <property type="entry name" value="V-ATPase_H_C"/>
    <property type="match status" value="1"/>
</dbReference>
<dbReference type="InterPro" id="IPR004908">
    <property type="entry name" value="ATPase_V1-cplx_hsu"/>
</dbReference>
<reference evidence="7 8" key="1">
    <citation type="submission" date="2015-12" db="EMBL/GenBank/DDBJ databases">
        <title>The genome of Folsomia candida.</title>
        <authorList>
            <person name="Faddeeva A."/>
            <person name="Derks M.F."/>
            <person name="Anvar Y."/>
            <person name="Smit S."/>
            <person name="Van Straalen N."/>
            <person name="Roelofs D."/>
        </authorList>
    </citation>
    <scope>NUCLEOTIDE SEQUENCE [LARGE SCALE GENOMIC DNA]</scope>
    <source>
        <strain evidence="7 8">VU population</strain>
        <tissue evidence="7">Whole body</tissue>
    </source>
</reference>
<dbReference type="Pfam" id="PF03224">
    <property type="entry name" value="V-ATPase_H_N"/>
    <property type="match status" value="1"/>
</dbReference>
<keyword evidence="4" id="KW-0406">Ion transport</keyword>
<dbReference type="EMBL" id="LNIX01000003">
    <property type="protein sequence ID" value="OXA58546.1"/>
    <property type="molecule type" value="Genomic_DNA"/>
</dbReference>
<evidence type="ECO:0000256" key="2">
    <source>
        <dbReference type="ARBA" id="ARBA00022448"/>
    </source>
</evidence>
<dbReference type="OMA" id="HSGHLRW"/>
<gene>
    <name evidence="7" type="ORF">Fcan01_08228</name>
</gene>
<comment type="similarity">
    <text evidence="1">Belongs to the V-ATPase H subunit family.</text>
</comment>
<dbReference type="InterPro" id="IPR016024">
    <property type="entry name" value="ARM-type_fold"/>
</dbReference>
<comment type="function">
    <text evidence="5">Subunit of the V1 complex of vacuolar(H+)-ATPase (V-ATPase), a multisubunit enzyme composed of a peripheral complex (V1) that hydrolyzes ATP and a membrane integral complex (V0) that translocates protons. V-ATPase is responsible for acidifying and maintaining the pH of intracellular compartments and in some cell types, is targeted to the plasma membrane, where it is responsible for acidifying the extracellular environment. Subunit H is essential for V-ATPase activity, but not for the assembly of the complex.</text>
</comment>
<evidence type="ECO:0000313" key="7">
    <source>
        <dbReference type="EMBL" id="OXA58546.1"/>
    </source>
</evidence>
<dbReference type="InterPro" id="IPR011987">
    <property type="entry name" value="ATPase_V1-cplx_hsu_C"/>
</dbReference>
<dbReference type="InterPro" id="IPR011989">
    <property type="entry name" value="ARM-like"/>
</dbReference>
<dbReference type="FunFam" id="1.25.10.10:FF:000067">
    <property type="entry name" value="V-type proton ATPase subunit H"/>
    <property type="match status" value="1"/>
</dbReference>
<dbReference type="Proteomes" id="UP000198287">
    <property type="component" value="Unassembled WGS sequence"/>
</dbReference>
<feature type="domain" description="ATPase V1 complex subunit H C-terminal" evidence="6">
    <location>
        <begin position="431"/>
        <end position="481"/>
    </location>
</feature>
<dbReference type="InterPro" id="IPR038497">
    <property type="entry name" value="ATPase_V1-cplx_hsu_C_sf"/>
</dbReference>
<dbReference type="STRING" id="158441.A0A226EPN7"/>
<dbReference type="SUPFAM" id="SSF48371">
    <property type="entry name" value="ARM repeat"/>
    <property type="match status" value="1"/>
</dbReference>
<dbReference type="PANTHER" id="PTHR10698">
    <property type="entry name" value="V-TYPE PROTON ATPASE SUBUNIT H"/>
    <property type="match status" value="1"/>
</dbReference>
<dbReference type="GO" id="GO:0000221">
    <property type="term" value="C:vacuolar proton-transporting V-type ATPase, V1 domain"/>
    <property type="evidence" value="ECO:0007669"/>
    <property type="project" value="InterPro"/>
</dbReference>
<organism evidence="7 8">
    <name type="scientific">Folsomia candida</name>
    <name type="common">Springtail</name>
    <dbReference type="NCBI Taxonomy" id="158441"/>
    <lineage>
        <taxon>Eukaryota</taxon>
        <taxon>Metazoa</taxon>
        <taxon>Ecdysozoa</taxon>
        <taxon>Arthropoda</taxon>
        <taxon>Hexapoda</taxon>
        <taxon>Collembola</taxon>
        <taxon>Entomobryomorpha</taxon>
        <taxon>Isotomoidea</taxon>
        <taxon>Isotomidae</taxon>
        <taxon>Proisotominae</taxon>
        <taxon>Folsomia</taxon>
    </lineage>
</organism>
<name>A0A226EPN7_FOLCA</name>
<evidence type="ECO:0000256" key="4">
    <source>
        <dbReference type="ARBA" id="ARBA00023065"/>
    </source>
</evidence>
<dbReference type="GO" id="GO:0005765">
    <property type="term" value="C:lysosomal membrane"/>
    <property type="evidence" value="ECO:0007669"/>
    <property type="project" value="TreeGrafter"/>
</dbReference>
<dbReference type="CDD" id="cd00256">
    <property type="entry name" value="VATPase_H"/>
    <property type="match status" value="1"/>
</dbReference>
<evidence type="ECO:0000256" key="1">
    <source>
        <dbReference type="ARBA" id="ARBA00008613"/>
    </source>
</evidence>
<evidence type="ECO:0000256" key="5">
    <source>
        <dbReference type="ARBA" id="ARBA00046225"/>
    </source>
</evidence>
<keyword evidence="3" id="KW-0375">Hydrogen ion transport</keyword>
<dbReference type="AlphaFoldDB" id="A0A226EPN7"/>
<dbReference type="Gene3D" id="1.25.40.150">
    <property type="entry name" value="V-type ATPase, subunit H, C-terminal domain"/>
    <property type="match status" value="2"/>
</dbReference>
<dbReference type="PANTHER" id="PTHR10698:SF0">
    <property type="entry name" value="V-TYPE PROTON ATPASE SUBUNIT H"/>
    <property type="match status" value="1"/>
</dbReference>
<evidence type="ECO:0000313" key="8">
    <source>
        <dbReference type="Proteomes" id="UP000198287"/>
    </source>
</evidence>
<evidence type="ECO:0000259" key="6">
    <source>
        <dbReference type="Pfam" id="PF11698"/>
    </source>
</evidence>
<evidence type="ECO:0000256" key="3">
    <source>
        <dbReference type="ARBA" id="ARBA00022781"/>
    </source>
</evidence>
<dbReference type="Gene3D" id="1.25.10.10">
    <property type="entry name" value="Leucine-rich Repeat Variant"/>
    <property type="match status" value="1"/>
</dbReference>
<dbReference type="OrthoDB" id="10263554at2759"/>
<keyword evidence="2" id="KW-0813">Transport</keyword>